<proteinExistence type="predicted"/>
<dbReference type="EMBL" id="FR695877">
    <property type="protein sequence ID" value="CBX30824.1"/>
    <property type="molecule type" value="Genomic_DNA"/>
</dbReference>
<dbReference type="AlphaFoldDB" id="E1YL41"/>
<organism evidence="1">
    <name type="scientific">uncultured Desulfobacterium sp</name>
    <dbReference type="NCBI Taxonomy" id="201089"/>
    <lineage>
        <taxon>Bacteria</taxon>
        <taxon>Pseudomonadati</taxon>
        <taxon>Thermodesulfobacteriota</taxon>
        <taxon>Desulfobacteria</taxon>
        <taxon>Desulfobacterales</taxon>
        <taxon>Desulfobacteriaceae</taxon>
        <taxon>Desulfobacterium</taxon>
        <taxon>environmental samples</taxon>
    </lineage>
</organism>
<evidence type="ECO:0000313" key="1">
    <source>
        <dbReference type="EMBL" id="CBX30824.1"/>
    </source>
</evidence>
<sequence length="40" mass="4925">MSSNNFKHYKSLGQLIKDYRQWRKISQDEFKEKSFSVIWA</sequence>
<protein>
    <submittedName>
        <fullName evidence="1">Uncharacterized protein</fullName>
    </submittedName>
</protein>
<gene>
    <name evidence="1" type="ORF">N47_E43360</name>
</gene>
<name>E1YL41_9BACT</name>
<reference evidence="1" key="1">
    <citation type="journal article" date="2011" name="Environ. Microbiol.">
        <title>Genomic insights into the metabolic potential of the polycyclic aromatic hydrocarbon degrading sulfate-reducing Deltaproteobacterium N47.</title>
        <authorList>
            <person name="Bergmann F."/>
            <person name="Selesi D."/>
            <person name="Weinmaier T."/>
            <person name="Tischler P."/>
            <person name="Rattei T."/>
            <person name="Meckenstock R.U."/>
        </authorList>
    </citation>
    <scope>NUCLEOTIDE SEQUENCE</scope>
</reference>
<accession>E1YL41</accession>